<accession>A0A1F6BPZ4</accession>
<dbReference type="PROSITE" id="PS00323">
    <property type="entry name" value="RIBOSOMAL_S19"/>
    <property type="match status" value="1"/>
</dbReference>
<dbReference type="GO" id="GO:0005737">
    <property type="term" value="C:cytoplasm"/>
    <property type="evidence" value="ECO:0007669"/>
    <property type="project" value="UniProtKB-ARBA"/>
</dbReference>
<feature type="compositionally biased region" description="Low complexity" evidence="9">
    <location>
        <begin position="97"/>
        <end position="113"/>
    </location>
</feature>
<keyword evidence="3 7" id="KW-0694">RNA-binding</keyword>
<dbReference type="AlphaFoldDB" id="A0A1F6BPZ4"/>
<evidence type="ECO:0000256" key="9">
    <source>
        <dbReference type="SAM" id="MobiDB-lite"/>
    </source>
</evidence>
<dbReference type="Pfam" id="PF00203">
    <property type="entry name" value="Ribosomal_S19"/>
    <property type="match status" value="1"/>
</dbReference>
<feature type="compositionally biased region" description="Basic and acidic residues" evidence="9">
    <location>
        <begin position="86"/>
        <end position="96"/>
    </location>
</feature>
<dbReference type="InterPro" id="IPR020934">
    <property type="entry name" value="Ribosomal_uS19_CS"/>
</dbReference>
<dbReference type="GO" id="GO:0003735">
    <property type="term" value="F:structural constituent of ribosome"/>
    <property type="evidence" value="ECO:0007669"/>
    <property type="project" value="InterPro"/>
</dbReference>
<dbReference type="NCBIfam" id="TIGR01050">
    <property type="entry name" value="rpsS_bact"/>
    <property type="match status" value="1"/>
</dbReference>
<dbReference type="InterPro" id="IPR005732">
    <property type="entry name" value="Ribosomal_uS19_bac-type"/>
</dbReference>
<evidence type="ECO:0000256" key="7">
    <source>
        <dbReference type="HAMAP-Rule" id="MF_00531"/>
    </source>
</evidence>
<evidence type="ECO:0000256" key="1">
    <source>
        <dbReference type="ARBA" id="ARBA00007345"/>
    </source>
</evidence>
<dbReference type="PRINTS" id="PR00975">
    <property type="entry name" value="RIBOSOMALS19"/>
</dbReference>
<evidence type="ECO:0000256" key="3">
    <source>
        <dbReference type="ARBA" id="ARBA00022884"/>
    </source>
</evidence>
<evidence type="ECO:0000256" key="2">
    <source>
        <dbReference type="ARBA" id="ARBA00022730"/>
    </source>
</evidence>
<dbReference type="GO" id="GO:0019843">
    <property type="term" value="F:rRNA binding"/>
    <property type="evidence" value="ECO:0007669"/>
    <property type="project" value="UniProtKB-UniRule"/>
</dbReference>
<evidence type="ECO:0000256" key="4">
    <source>
        <dbReference type="ARBA" id="ARBA00022980"/>
    </source>
</evidence>
<dbReference type="HAMAP" id="MF_00531">
    <property type="entry name" value="Ribosomal_uS19"/>
    <property type="match status" value="1"/>
</dbReference>
<comment type="similarity">
    <text evidence="1 7 8">Belongs to the universal ribosomal protein uS19 family.</text>
</comment>
<dbReference type="Proteomes" id="UP000179324">
    <property type="component" value="Unassembled WGS sequence"/>
</dbReference>
<comment type="caution">
    <text evidence="10">The sequence shown here is derived from an EMBL/GenBank/DDBJ whole genome shotgun (WGS) entry which is preliminary data.</text>
</comment>
<dbReference type="InterPro" id="IPR023575">
    <property type="entry name" value="Ribosomal_uS19_SF"/>
</dbReference>
<keyword evidence="2 7" id="KW-0699">rRNA-binding</keyword>
<evidence type="ECO:0000313" key="11">
    <source>
        <dbReference type="Proteomes" id="UP000179324"/>
    </source>
</evidence>
<dbReference type="GO" id="GO:0015935">
    <property type="term" value="C:small ribosomal subunit"/>
    <property type="evidence" value="ECO:0007669"/>
    <property type="project" value="InterPro"/>
</dbReference>
<evidence type="ECO:0000256" key="8">
    <source>
        <dbReference type="RuleBase" id="RU003485"/>
    </source>
</evidence>
<feature type="region of interest" description="Disordered" evidence="9">
    <location>
        <begin position="81"/>
        <end position="113"/>
    </location>
</feature>
<dbReference type="InterPro" id="IPR002222">
    <property type="entry name" value="Ribosomal_uS19"/>
</dbReference>
<proteinExistence type="inferred from homology"/>
<keyword evidence="4 7" id="KW-0689">Ribosomal protein</keyword>
<evidence type="ECO:0000256" key="5">
    <source>
        <dbReference type="ARBA" id="ARBA00023274"/>
    </source>
</evidence>
<name>A0A1F6BPZ4_9BACT</name>
<keyword evidence="5 7" id="KW-0687">Ribonucleoprotein</keyword>
<comment type="function">
    <text evidence="7">Protein S19 forms a complex with S13 that binds strongly to the 16S ribosomal RNA.</text>
</comment>
<dbReference type="Gene3D" id="3.30.860.10">
    <property type="entry name" value="30s Ribosomal Protein S19, Chain A"/>
    <property type="match status" value="1"/>
</dbReference>
<organism evidence="10 11">
    <name type="scientific">Candidatus Jorgensenbacteria bacterium GWC1_48_12</name>
    <dbReference type="NCBI Taxonomy" id="1798469"/>
    <lineage>
        <taxon>Bacteria</taxon>
        <taxon>Candidatus Joergenseniibacteriota</taxon>
    </lineage>
</organism>
<dbReference type="PANTHER" id="PTHR11880">
    <property type="entry name" value="RIBOSOMAL PROTEIN S19P FAMILY MEMBER"/>
    <property type="match status" value="1"/>
</dbReference>
<sequence>MTRSLKKGPYVDPKLLKKISKLSSGDGQVVKTWSRNSEISPEMVGFVFGVHNGKDFVEVRVNEDMVGHRLGEFSPTRKFVRHGGKIQKELEQKTKETGTAGANAGAGTNANKK</sequence>
<dbReference type="EMBL" id="MFKI01000020">
    <property type="protein sequence ID" value="OGG39000.1"/>
    <property type="molecule type" value="Genomic_DNA"/>
</dbReference>
<protein>
    <recommendedName>
        <fullName evidence="6 7">Small ribosomal subunit protein uS19</fullName>
    </recommendedName>
</protein>
<dbReference type="SUPFAM" id="SSF54570">
    <property type="entry name" value="Ribosomal protein S19"/>
    <property type="match status" value="1"/>
</dbReference>
<reference evidence="10 11" key="1">
    <citation type="journal article" date="2016" name="Nat. Commun.">
        <title>Thousands of microbial genomes shed light on interconnected biogeochemical processes in an aquifer system.</title>
        <authorList>
            <person name="Anantharaman K."/>
            <person name="Brown C.T."/>
            <person name="Hug L.A."/>
            <person name="Sharon I."/>
            <person name="Castelle C.J."/>
            <person name="Probst A.J."/>
            <person name="Thomas B.C."/>
            <person name="Singh A."/>
            <person name="Wilkins M.J."/>
            <person name="Karaoz U."/>
            <person name="Brodie E.L."/>
            <person name="Williams K.H."/>
            <person name="Hubbard S.S."/>
            <person name="Banfield J.F."/>
        </authorList>
    </citation>
    <scope>NUCLEOTIDE SEQUENCE [LARGE SCALE GENOMIC DNA]</scope>
</reference>
<gene>
    <name evidence="7" type="primary">rpsS</name>
    <name evidence="10" type="ORF">A2127_01490</name>
</gene>
<dbReference type="PANTHER" id="PTHR11880:SF8">
    <property type="entry name" value="SMALL RIBOSOMAL SUBUNIT PROTEIN US19M"/>
    <property type="match status" value="1"/>
</dbReference>
<dbReference type="GO" id="GO:0006412">
    <property type="term" value="P:translation"/>
    <property type="evidence" value="ECO:0007669"/>
    <property type="project" value="UniProtKB-UniRule"/>
</dbReference>
<evidence type="ECO:0000313" key="10">
    <source>
        <dbReference type="EMBL" id="OGG39000.1"/>
    </source>
</evidence>
<evidence type="ECO:0000256" key="6">
    <source>
        <dbReference type="ARBA" id="ARBA00035163"/>
    </source>
</evidence>
<dbReference type="GO" id="GO:0000028">
    <property type="term" value="P:ribosomal small subunit assembly"/>
    <property type="evidence" value="ECO:0007669"/>
    <property type="project" value="TreeGrafter"/>
</dbReference>
<dbReference type="FunFam" id="3.30.860.10:FF:000001">
    <property type="entry name" value="30S ribosomal protein S19"/>
    <property type="match status" value="1"/>
</dbReference>